<evidence type="ECO:0000259" key="2">
    <source>
        <dbReference type="Pfam" id="PF13843"/>
    </source>
</evidence>
<proteinExistence type="predicted"/>
<feature type="region of interest" description="Disordered" evidence="1">
    <location>
        <begin position="1291"/>
        <end position="1317"/>
    </location>
</feature>
<dbReference type="OrthoDB" id="9985837at2759"/>
<evidence type="ECO:0000259" key="3">
    <source>
        <dbReference type="Pfam" id="PF20231"/>
    </source>
</evidence>
<evidence type="ECO:0008006" key="6">
    <source>
        <dbReference type="Google" id="ProtNLM"/>
    </source>
</evidence>
<dbReference type="Pfam" id="PF20231">
    <property type="entry name" value="DUF6589"/>
    <property type="match status" value="1"/>
</dbReference>
<sequence>MEDSDGDITDIVTSGDEDSDDADVEMPDNAARQPKPWFPVVDKETFELDVNRDFEERIGPYANQCQTTENPTRHARSNEWSPVSYAEMRAFIGLVLAMGIVKKTSIESYWEASGISETPNFRDVMSRNRFQAILRYLHCSDNTTAVPRGQPGYDPLHKINPVVEFFNEMFELNYYRLSQNIVVDERIVGFKGRHVLKQYISNKKAHRWGAKLFVLAESRTGYTHQINVYKGKRNTERHPNGQGYKSVMDLVRPHFGKNHHVTMDNWFSSPKLMNDLRNRGTYATGTVIARRKGLPASFKTARLPKGSVVVKSQRDLLAILYVDRRNVTFLTTSENARTVRKVNSKGRVVSAPSVVHKYNQTMGGVDLGDQLLLKFEPQFKGVKLWRKIIFNLLTTATVNAYICYRNCFLVQRKLDHVKFQNAVVRGLIGDFRGGNRRRGRRPDNIPIANAIRMHFLDVIPDGKRRKCVKCSGYNKYRKSRISTWCSVCGVGLCVGRCFREFHSYGQEEFTSTSVTDEVPVPDDTLIFSHLDASIVLHQGNAKVKKTVGLSNEIEEHAYSKPKPPSCRELFQESVLDSFVENIRTNDKKQTEPDDIRVSDVFIMQRARSLINQEVKNVSTKRMGEQSLLLTRKKMEHLSEDSSKLCDSIIEEMKNRTPFLLEIMLSAFDEKHLQGQKSRITGSLAIVYSILMFARNAEMSAFQRMMTAICIRGRAEDMLITRLNRVGVTLSPTSKQRLIKEAGEISHKALCDYLKEKPLLKITGDNLDIYIKSRCVSIDKGNTDLHLFASNALTSRLSSVDMDNRTPLVPEVNRDVLKLTEAEMDNMKYSYSILIARILSTLDQFKWMSTVIPVHINHGYSAGMSQKSQVFQLPIQHKNEAKYEDILDIMDSYEKLLQKTFQESHGTVEMLDEFGVIASGDQLTKVRFEGAKKLRLMSPTTSGRLDHLRPVVIELWHLKQDYLEKTFKALYKMDSIDKLGTLAFWRNRLKKTDVNGKVKGHFNSHSEFFKLIVRELIREQAFELFNINIENTTAYPQNISKASRLTKENKMMELSGEILHKFDVMRTGVPSESNDELFNYSTNLTIRGLHYLQMEDTVKEGDISRIIPNLKVCIPIFYAHSCLSKYLFECVDYITKVTCFLSPLEKLRVLEGSMVNLRGGQGNNIEADLVQEHSVRNQKELIRGLGANKTETAISAVTAAAPVISQICRNFDAEHNIAKKASRHSKIISTEDIKVVSESLRKMRPFSNTNDRKCSFPNLPCQPSANVDRIKMDIDLNVMLGRVGRGYISVVNEEDGNQTADIGTDDEEDDDEIPDIPL</sequence>
<feature type="domain" description="PiggyBac transposable element-derived protein" evidence="2">
    <location>
        <begin position="69"/>
        <end position="401"/>
    </location>
</feature>
<gene>
    <name evidence="4" type="ORF">MEDL_24386</name>
</gene>
<evidence type="ECO:0000256" key="1">
    <source>
        <dbReference type="SAM" id="MobiDB-lite"/>
    </source>
</evidence>
<feature type="region of interest" description="Disordered" evidence="1">
    <location>
        <begin position="1"/>
        <end position="36"/>
    </location>
</feature>
<dbReference type="Pfam" id="PF13843">
    <property type="entry name" value="DDE_Tnp_1_7"/>
    <property type="match status" value="1"/>
</dbReference>
<name>A0A8S3RU56_MYTED</name>
<accession>A0A8S3RU56</accession>
<comment type="caution">
    <text evidence="4">The sequence shown here is derived from an EMBL/GenBank/DDBJ whole genome shotgun (WGS) entry which is preliminary data.</text>
</comment>
<organism evidence="4 5">
    <name type="scientific">Mytilus edulis</name>
    <name type="common">Blue mussel</name>
    <dbReference type="NCBI Taxonomy" id="6550"/>
    <lineage>
        <taxon>Eukaryota</taxon>
        <taxon>Metazoa</taxon>
        <taxon>Spiralia</taxon>
        <taxon>Lophotrochozoa</taxon>
        <taxon>Mollusca</taxon>
        <taxon>Bivalvia</taxon>
        <taxon>Autobranchia</taxon>
        <taxon>Pteriomorphia</taxon>
        <taxon>Mytilida</taxon>
        <taxon>Mytiloidea</taxon>
        <taxon>Mytilidae</taxon>
        <taxon>Mytilinae</taxon>
        <taxon>Mytilus</taxon>
    </lineage>
</organism>
<feature type="domain" description="DUF6589" evidence="3">
    <location>
        <begin position="813"/>
        <end position="1223"/>
    </location>
</feature>
<dbReference type="PANTHER" id="PTHR46599">
    <property type="entry name" value="PIGGYBAC TRANSPOSABLE ELEMENT-DERIVED PROTEIN 4"/>
    <property type="match status" value="1"/>
</dbReference>
<dbReference type="PANTHER" id="PTHR46599:SF3">
    <property type="entry name" value="PIGGYBAC TRANSPOSABLE ELEMENT-DERIVED PROTEIN 4"/>
    <property type="match status" value="1"/>
</dbReference>
<feature type="compositionally biased region" description="Acidic residues" evidence="1">
    <location>
        <begin position="1302"/>
        <end position="1317"/>
    </location>
</feature>
<dbReference type="InterPro" id="IPR029526">
    <property type="entry name" value="PGBD"/>
</dbReference>
<protein>
    <recommendedName>
        <fullName evidence="6">PiggyBac transposable element-derived protein 4</fullName>
    </recommendedName>
</protein>
<reference evidence="4" key="1">
    <citation type="submission" date="2021-03" db="EMBL/GenBank/DDBJ databases">
        <authorList>
            <person name="Bekaert M."/>
        </authorList>
    </citation>
    <scope>NUCLEOTIDE SEQUENCE</scope>
</reference>
<dbReference type="InterPro" id="IPR046496">
    <property type="entry name" value="DUF6589"/>
</dbReference>
<evidence type="ECO:0000313" key="4">
    <source>
        <dbReference type="EMBL" id="CAG2210320.1"/>
    </source>
</evidence>
<dbReference type="EMBL" id="CAJPWZ010001229">
    <property type="protein sequence ID" value="CAG2210320.1"/>
    <property type="molecule type" value="Genomic_DNA"/>
</dbReference>
<feature type="compositionally biased region" description="Acidic residues" evidence="1">
    <location>
        <begin position="15"/>
        <end position="26"/>
    </location>
</feature>
<keyword evidence="5" id="KW-1185">Reference proteome</keyword>
<dbReference type="Proteomes" id="UP000683360">
    <property type="component" value="Unassembled WGS sequence"/>
</dbReference>
<evidence type="ECO:0000313" key="5">
    <source>
        <dbReference type="Proteomes" id="UP000683360"/>
    </source>
</evidence>